<dbReference type="InterPro" id="IPR002182">
    <property type="entry name" value="NB-ARC"/>
</dbReference>
<evidence type="ECO:0000256" key="3">
    <source>
        <dbReference type="ARBA" id="ARBA00022737"/>
    </source>
</evidence>
<sequence>MGGTEAALVCSMLKTVGMKIAPMIIKEFSSVAGVKKDLQELQDLVEEINIWLQTVGDKAIRNERSSNWLKELKHATYDAEDLVNEFYIEADKYDVAVGVKNTAVKYLWTKPKFVMFEWKTARKIKAIKKSFDAIVKRRSDYSTIANSMPVDHPVPYTGRTIGEVPLWTIVDETSIFGRDQEKNRMISELTETNDQQRIKIVSVIGLGGSGKTTLAKLVFNDGNTIKKHFEVLLWVHVSREFAVEKLVEKLFESITGDKANQLPLQHVSRTISDRLAGKRFLAILDDVWTEDRVDWERFVVHLKGGAPGSSILLTTRSRKVAEAVYSTYTYDMPFLSVEDSWKVFKQCFGNASKALDAEFLAVGIEIVNKCGGVPLAIKVIAGVLHGMKGIEEWQSISNSNLLDADDDEHRVFACLWLSYFHLPHYLKHCFIHSSIFPRGYVISRRRLISQWIAHGFIPTHQAQQPEDVGIGYFDSLLKVGFLHDQDQQSLSGDVTCKMHDLVHDLARQILLDEFVSKIETTDQIKRCRYLSLTSCTGKLDSKLFDKVRALYVSSCNLTLDPTMNKQCCARTIILKNISFSSLPIFVSKSEHLAYLEISNVDCGALPEAISHCWNLQAIHVQFCIRLSVLPESISKLKKLRTLELNDCWNIRSLPQSIGDCDNLRSLYIEECGIKDIPNSIGKMVNLRVLSITRCLNLLQLPESFGKLSNLQTISLNHCTSFKRLPQCITSLSHLEYINLGYCNKLVELPEGISNLKKLKVLNLERCDKLRGLPAGCRQLTRLQQLGLFIIGDSTKHARISELENLDKLSGELRIENIKYVKDPSDAEKACLKEKNGIQKLTLDWYSKDKVWSSDTQDKLNMVKSLHLLNCLEPPSKVEELRIVGYHGQQLPHWMMKQHDSYDFTGSEVLNPSWAAQFCNLTELVLENLPNLEHLWKFVGLPGIRILELRAMPNLVELLTTNGLVNGKEGVEMQYCFPGLSTLVISDCPKLSVKPYFPPSLQSLTLEGSSEHLLSSGRFFHPRHAGHAHGEDPSSSSCIVDVKRPHLTKLKLCRLIGSSSGWDVLEHLTGLHGLKISNCRGLSHLPESMKCLTCLRRLEIEGCHNLCVLPEWLGELQSLQHLRIDRLPIISISPQSIQHLTSLESLDITRCYALQQLPEQLGELCSLCILEIFDLPALTYLPESMGRLTSLRSLCLFYCDALTLLPESLGELSALRRFSIQSCPGLISLPHSIRRLAPEVLSISGNPELVSRCRKGVGEDWNLQQLPRRPNAVLVIRLLPLIHTTSATSPPAPTAAPALSGGMPSQDVLYAGGGGWTGPCSPPRWASPSAAPSETSRASSPAAIRLHRAKPPKALICTHKKCLEIAGYTKVDGISRNSKNKVFSAKNHFRSTKGLDDLFSQGRIKGDALKNMGGMEAALVCSILKTVGMRLAPLVIKEFSSIAGVKKDLDELQDLVKQINNWLQAVGDKAIRNELSYSWLKNLKDAAYDAEDLIHEFHIEAEKYDVKITTVKNSMLRYLWAKPKSVVFEFNTAHKIKAIKKRFDAIVKRKSDYSTIENNMPVDHPVQNTRKTIGEVPQWTTVDETSIFGREKEKDRLISELIETNDHQKIKIVSVIGLGGSGKTTIAKLVFNDCNIVKHFEVLLWVHVSREFSVEKLVEKLFEAIAVDKPNHLPLQRVSRTISDKLTAKRFLAVLDDVWTEDRVDWERFMVHLKCGAPGSSILLSTRSRKVAEAVDSSCTYDLPLLSVEDSWNVFQQCFGISMKYLDPEFQRIGIDIVKKCGGVPLAVKVIAGVLHGMKAIEEWQSIRDRNVIDVEDDERRVFSCLWLSYFHLPHHLKHCFVHCSMFPRGYVINRRHLIAQWIAHGFIPINQAQQPENLGIGYFDSLLKMGLLQDQDQCPLSDDVTCKMHDLVHDLARQILQDEFVSAIDITSQIKRCRYLSLTSCTGKLDSKIFDKVHALYVSGRSLTFDKTMNKQCCVRTITLKHISVALLHIFVSKFEHLGYLEISNVTCEALPEAISHCWNLQAIYVRHCSRLAVLPESIGKLKKLRTLELNDARKVKILPESIGDCDNLRSLYIQRCGIEDIPNSIGKMVNLRVLSIIWCMNFLQLPESLGNLCNLQTISLNDCRSLQHLPQCVTSLSHLEYVNLRYCSNLVELPEGIGNLKKLKVLNLEECNKLRGLPAGCGQLTRLQQLGLFIIGDRTKHARISELENLGKLSGKLRIGNIKYMEDPSDAEKACLKKKDGIRNLSLDWYSVEDVQSTGMQDELLINTEKPLHLLNCLEPPSKIEELRIGGYQGPQLPHWMMKKVDSYGLSDSDMLNPSNPSQLRRLTKLVMKNLPNLEHLLGLVDLPEIKTLELRRMPKLLELLTTTTGFANGEDDEMQYCFPRLSTLVISDCPKLSVKPYFPLSLRSLTLKGSSEHLLSSGCFFHPRHGGHAHGEEHWSSSCIMDVKRPHLMELRLGRLIGSSSGWDMLRHLTGLHVLAISKCNLSHLPESMKCLTCLSRLAIVDCGNLCVLPEWLGELQSLQSLCIRGLPIKSIPPQSIQHLTSLESLNIAGCDALQQLPEQLRELCPLRILKIFLPALTYLPESMQRLTSLQFLFLSRCVALTQLPESLGELSALRCFSIRGCTGLTSLPHFMRRLALEELMISDNAELVRRCREGVGEDWHLVSHIPDLELYD</sequence>
<reference evidence="14 15" key="1">
    <citation type="submission" date="2024-02" db="EMBL/GenBank/DDBJ databases">
        <title>High-quality chromosome-scale genome assembly of Pensacola bahiagrass (Paspalum notatum Flugge var. saurae).</title>
        <authorList>
            <person name="Vega J.M."/>
            <person name="Podio M."/>
            <person name="Orjuela J."/>
            <person name="Siena L.A."/>
            <person name="Pessino S.C."/>
            <person name="Combes M.C."/>
            <person name="Mariac C."/>
            <person name="Albertini E."/>
            <person name="Pupilli F."/>
            <person name="Ortiz J.P.A."/>
            <person name="Leblanc O."/>
        </authorList>
    </citation>
    <scope>NUCLEOTIDE SEQUENCE [LARGE SCALE GENOMIC DNA]</scope>
    <source>
        <strain evidence="14">R1</strain>
        <tissue evidence="14">Leaf</tissue>
    </source>
</reference>
<dbReference type="GO" id="GO:0002758">
    <property type="term" value="P:innate immune response-activating signaling pathway"/>
    <property type="evidence" value="ECO:0007669"/>
    <property type="project" value="UniProtKB-ARBA"/>
</dbReference>
<dbReference type="GO" id="GO:0042742">
    <property type="term" value="P:defense response to bacterium"/>
    <property type="evidence" value="ECO:0007669"/>
    <property type="project" value="UniProtKB-ARBA"/>
</dbReference>
<feature type="compositionally biased region" description="Low complexity" evidence="8">
    <location>
        <begin position="1322"/>
        <end position="1332"/>
    </location>
</feature>
<dbReference type="Gene3D" id="1.20.5.4130">
    <property type="match status" value="2"/>
</dbReference>
<dbReference type="Gene3D" id="1.10.8.430">
    <property type="entry name" value="Helical domain of apoptotic protease-activating factors"/>
    <property type="match status" value="2"/>
</dbReference>
<feature type="domain" description="R13L1/DRL21-like LRR repeat region" evidence="13">
    <location>
        <begin position="799"/>
        <end position="951"/>
    </location>
</feature>
<feature type="region of interest" description="Disordered" evidence="8">
    <location>
        <begin position="1320"/>
        <end position="1339"/>
    </location>
</feature>
<dbReference type="Pfam" id="PF23559">
    <property type="entry name" value="WHD_DRP"/>
    <property type="match status" value="2"/>
</dbReference>
<dbReference type="InterPro" id="IPR055414">
    <property type="entry name" value="LRR_R13L4/SHOC2-like"/>
</dbReference>
<evidence type="ECO:0000259" key="11">
    <source>
        <dbReference type="Pfam" id="PF23559"/>
    </source>
</evidence>
<evidence type="ECO:0000259" key="9">
    <source>
        <dbReference type="Pfam" id="PF00931"/>
    </source>
</evidence>
<evidence type="ECO:0000256" key="6">
    <source>
        <dbReference type="ARBA" id="ARBA00022840"/>
    </source>
</evidence>
<evidence type="ECO:0000256" key="5">
    <source>
        <dbReference type="ARBA" id="ARBA00022821"/>
    </source>
</evidence>
<evidence type="ECO:0000259" key="12">
    <source>
        <dbReference type="Pfam" id="PF23598"/>
    </source>
</evidence>
<keyword evidence="5" id="KW-0611">Plant defense</keyword>
<dbReference type="SUPFAM" id="SSF52058">
    <property type="entry name" value="L domain-like"/>
    <property type="match status" value="3"/>
</dbReference>
<evidence type="ECO:0000313" key="15">
    <source>
        <dbReference type="Proteomes" id="UP001341281"/>
    </source>
</evidence>
<keyword evidence="4" id="KW-0547">Nucleotide-binding</keyword>
<feature type="domain" description="R13L1/DRL21-like LRR repeat region" evidence="13">
    <location>
        <begin position="1063"/>
        <end position="1125"/>
    </location>
</feature>
<feature type="domain" description="R13L1/DRL21-like LRR repeat region" evidence="13">
    <location>
        <begin position="2209"/>
        <end position="2363"/>
    </location>
</feature>
<evidence type="ECO:0000256" key="1">
    <source>
        <dbReference type="ARBA" id="ARBA00008894"/>
    </source>
</evidence>
<feature type="domain" description="NB-ARC" evidence="9">
    <location>
        <begin position="179"/>
        <end position="348"/>
    </location>
</feature>
<dbReference type="PANTHER" id="PTHR36766">
    <property type="entry name" value="PLANT BROAD-SPECTRUM MILDEW RESISTANCE PROTEIN RPW8"/>
    <property type="match status" value="1"/>
</dbReference>
<evidence type="ECO:0000259" key="13">
    <source>
        <dbReference type="Pfam" id="PF25019"/>
    </source>
</evidence>
<dbReference type="Pfam" id="PF23598">
    <property type="entry name" value="LRR_14"/>
    <property type="match status" value="1"/>
</dbReference>
<evidence type="ECO:0000259" key="10">
    <source>
        <dbReference type="Pfam" id="PF18052"/>
    </source>
</evidence>
<dbReference type="SUPFAM" id="SSF52540">
    <property type="entry name" value="P-loop containing nucleoside triphosphate hydrolases"/>
    <property type="match status" value="2"/>
</dbReference>
<dbReference type="InterPro" id="IPR042197">
    <property type="entry name" value="Apaf_helical"/>
</dbReference>
<protein>
    <submittedName>
        <fullName evidence="14">Uncharacterized protein</fullName>
    </submittedName>
</protein>
<dbReference type="GO" id="GO:0009626">
    <property type="term" value="P:plant-type hypersensitive response"/>
    <property type="evidence" value="ECO:0007669"/>
    <property type="project" value="UniProtKB-ARBA"/>
</dbReference>
<dbReference type="InterPro" id="IPR041118">
    <property type="entry name" value="Rx_N"/>
</dbReference>
<name>A0AAQ3XC85_PASNO</name>
<keyword evidence="6" id="KW-0067">ATP-binding</keyword>
<dbReference type="InterPro" id="IPR058922">
    <property type="entry name" value="WHD_DRP"/>
</dbReference>
<proteinExistence type="inferred from homology"/>
<dbReference type="Pfam" id="PF18052">
    <property type="entry name" value="Rx_N"/>
    <property type="match status" value="2"/>
</dbReference>
<comment type="similarity">
    <text evidence="1">Belongs to the disease resistance NB-LRR family.</text>
</comment>
<feature type="domain" description="Disease resistance protein winged helix" evidence="11">
    <location>
        <begin position="1845"/>
        <end position="1916"/>
    </location>
</feature>
<dbReference type="Gene3D" id="1.10.10.10">
    <property type="entry name" value="Winged helix-like DNA-binding domain superfamily/Winged helix DNA-binding domain"/>
    <property type="match status" value="2"/>
</dbReference>
<dbReference type="InterPro" id="IPR003591">
    <property type="entry name" value="Leu-rich_rpt_typical-subtyp"/>
</dbReference>
<dbReference type="GO" id="GO:0005524">
    <property type="term" value="F:ATP binding"/>
    <property type="evidence" value="ECO:0007669"/>
    <property type="project" value="UniProtKB-KW"/>
</dbReference>
<keyword evidence="7" id="KW-0175">Coiled coil</keyword>
<evidence type="ECO:0000256" key="8">
    <source>
        <dbReference type="SAM" id="MobiDB-lite"/>
    </source>
</evidence>
<dbReference type="InterPro" id="IPR036388">
    <property type="entry name" value="WH-like_DNA-bd_sf"/>
</dbReference>
<dbReference type="InterPro" id="IPR032675">
    <property type="entry name" value="LRR_dom_sf"/>
</dbReference>
<dbReference type="Pfam" id="PF00931">
    <property type="entry name" value="NB-ARC"/>
    <property type="match status" value="2"/>
</dbReference>
<dbReference type="PANTHER" id="PTHR36766:SF56">
    <property type="match status" value="1"/>
</dbReference>
<feature type="domain" description="Disease resistance N-terminal" evidence="10">
    <location>
        <begin position="14"/>
        <end position="94"/>
    </location>
</feature>
<dbReference type="InterPro" id="IPR027417">
    <property type="entry name" value="P-loop_NTPase"/>
</dbReference>
<feature type="domain" description="Disease resistance R13L4/SHOC-2-like LRR" evidence="12">
    <location>
        <begin position="1996"/>
        <end position="2127"/>
    </location>
</feature>
<organism evidence="14 15">
    <name type="scientific">Paspalum notatum var. saurae</name>
    <dbReference type="NCBI Taxonomy" id="547442"/>
    <lineage>
        <taxon>Eukaryota</taxon>
        <taxon>Viridiplantae</taxon>
        <taxon>Streptophyta</taxon>
        <taxon>Embryophyta</taxon>
        <taxon>Tracheophyta</taxon>
        <taxon>Spermatophyta</taxon>
        <taxon>Magnoliopsida</taxon>
        <taxon>Liliopsida</taxon>
        <taxon>Poales</taxon>
        <taxon>Poaceae</taxon>
        <taxon>PACMAD clade</taxon>
        <taxon>Panicoideae</taxon>
        <taxon>Andropogonodae</taxon>
        <taxon>Paspaleae</taxon>
        <taxon>Paspalinae</taxon>
        <taxon>Paspalum</taxon>
    </lineage>
</organism>
<feature type="domain" description="Disease resistance N-terminal" evidence="10">
    <location>
        <begin position="1424"/>
        <end position="1505"/>
    </location>
</feature>
<keyword evidence="15" id="KW-1185">Reference proteome</keyword>
<dbReference type="SMART" id="SM00369">
    <property type="entry name" value="LRR_TYP"/>
    <property type="match status" value="9"/>
</dbReference>
<dbReference type="Pfam" id="PF25019">
    <property type="entry name" value="LRR_R13L1-DRL21"/>
    <property type="match status" value="3"/>
</dbReference>
<dbReference type="EMBL" id="CP144752">
    <property type="protein sequence ID" value="WVZ91032.1"/>
    <property type="molecule type" value="Genomic_DNA"/>
</dbReference>
<gene>
    <name evidence="14" type="ORF">U9M48_037265</name>
</gene>
<dbReference type="Proteomes" id="UP001341281">
    <property type="component" value="Chromosome 08"/>
</dbReference>
<evidence type="ECO:0000256" key="4">
    <source>
        <dbReference type="ARBA" id="ARBA00022741"/>
    </source>
</evidence>
<dbReference type="Gene3D" id="3.40.50.300">
    <property type="entry name" value="P-loop containing nucleotide triphosphate hydrolases"/>
    <property type="match status" value="2"/>
</dbReference>
<evidence type="ECO:0000256" key="2">
    <source>
        <dbReference type="ARBA" id="ARBA00022614"/>
    </source>
</evidence>
<dbReference type="Gene3D" id="3.80.10.10">
    <property type="entry name" value="Ribonuclease Inhibitor"/>
    <property type="match status" value="5"/>
</dbReference>
<accession>A0AAQ3XC85</accession>
<dbReference type="PRINTS" id="PR00364">
    <property type="entry name" value="DISEASERSIST"/>
</dbReference>
<keyword evidence="3" id="KW-0677">Repeat</keyword>
<dbReference type="FunFam" id="3.40.50.300:FF:001091">
    <property type="entry name" value="Probable disease resistance protein At1g61300"/>
    <property type="match status" value="2"/>
</dbReference>
<keyword evidence="2" id="KW-0433">Leucine-rich repeat</keyword>
<feature type="domain" description="NB-ARC" evidence="9">
    <location>
        <begin position="1590"/>
        <end position="1756"/>
    </location>
</feature>
<feature type="domain" description="Disease resistance protein winged helix" evidence="11">
    <location>
        <begin position="435"/>
        <end position="506"/>
    </location>
</feature>
<dbReference type="GO" id="GO:0043531">
    <property type="term" value="F:ADP binding"/>
    <property type="evidence" value="ECO:0007669"/>
    <property type="project" value="InterPro"/>
</dbReference>
<dbReference type="InterPro" id="IPR056789">
    <property type="entry name" value="LRR_R13L1-DRL21"/>
</dbReference>
<dbReference type="FunFam" id="1.10.10.10:FF:000322">
    <property type="entry name" value="Probable disease resistance protein At1g63360"/>
    <property type="match status" value="2"/>
</dbReference>
<evidence type="ECO:0000313" key="14">
    <source>
        <dbReference type="EMBL" id="WVZ91032.1"/>
    </source>
</evidence>
<dbReference type="SUPFAM" id="SSF52047">
    <property type="entry name" value="RNI-like"/>
    <property type="match status" value="1"/>
</dbReference>
<evidence type="ECO:0000256" key="7">
    <source>
        <dbReference type="ARBA" id="ARBA00023054"/>
    </source>
</evidence>